<proteinExistence type="inferred from homology"/>
<protein>
    <recommendedName>
        <fullName evidence="6">FAD-binding domain-containing protein</fullName>
    </recommendedName>
</protein>
<feature type="compositionally biased region" description="Basic and acidic residues" evidence="5">
    <location>
        <begin position="347"/>
        <end position="358"/>
    </location>
</feature>
<dbReference type="Pfam" id="PF01494">
    <property type="entry name" value="FAD_binding_3"/>
    <property type="match status" value="1"/>
</dbReference>
<dbReference type="PANTHER" id="PTHR47356">
    <property type="entry name" value="FAD-DEPENDENT MONOOXYGENASE ASQG-RELATED"/>
    <property type="match status" value="1"/>
</dbReference>
<evidence type="ECO:0000313" key="8">
    <source>
        <dbReference type="Proteomes" id="UP000749646"/>
    </source>
</evidence>
<dbReference type="Proteomes" id="UP000749646">
    <property type="component" value="Unassembled WGS sequence"/>
</dbReference>
<dbReference type="InterPro" id="IPR036188">
    <property type="entry name" value="FAD/NAD-bd_sf"/>
</dbReference>
<dbReference type="OrthoDB" id="655030at2759"/>
<dbReference type="InterPro" id="IPR002938">
    <property type="entry name" value="FAD-bd"/>
</dbReference>
<evidence type="ECO:0000259" key="6">
    <source>
        <dbReference type="Pfam" id="PF01494"/>
    </source>
</evidence>
<dbReference type="Gene3D" id="3.50.50.60">
    <property type="entry name" value="FAD/NAD(P)-binding domain"/>
    <property type="match status" value="1"/>
</dbReference>
<gene>
    <name evidence="7" type="ORF">BGZ65_007762</name>
</gene>
<comment type="caution">
    <text evidence="7">The sequence shown here is derived from an EMBL/GenBank/DDBJ whole genome shotgun (WGS) entry which is preliminary data.</text>
</comment>
<comment type="similarity">
    <text evidence="1">Belongs to the paxM FAD-dependent monooxygenase family.</text>
</comment>
<dbReference type="GO" id="GO:0004497">
    <property type="term" value="F:monooxygenase activity"/>
    <property type="evidence" value="ECO:0007669"/>
    <property type="project" value="InterPro"/>
</dbReference>
<name>A0A9P6IVF7_9FUNG</name>
<evidence type="ECO:0000256" key="1">
    <source>
        <dbReference type="ARBA" id="ARBA00007992"/>
    </source>
</evidence>
<keyword evidence="8" id="KW-1185">Reference proteome</keyword>
<feature type="region of interest" description="Disordered" evidence="5">
    <location>
        <begin position="317"/>
        <end position="363"/>
    </location>
</feature>
<evidence type="ECO:0000256" key="4">
    <source>
        <dbReference type="ARBA" id="ARBA00023002"/>
    </source>
</evidence>
<dbReference type="GO" id="GO:0071949">
    <property type="term" value="F:FAD binding"/>
    <property type="evidence" value="ECO:0007669"/>
    <property type="project" value="InterPro"/>
</dbReference>
<evidence type="ECO:0000313" key="7">
    <source>
        <dbReference type="EMBL" id="KAF9948872.1"/>
    </source>
</evidence>
<feature type="region of interest" description="Disordered" evidence="5">
    <location>
        <begin position="280"/>
        <end position="301"/>
    </location>
</feature>
<keyword evidence="4" id="KW-0560">Oxidoreductase</keyword>
<dbReference type="InterPro" id="IPR050562">
    <property type="entry name" value="FAD_mOase_fung"/>
</dbReference>
<dbReference type="SUPFAM" id="SSF51905">
    <property type="entry name" value="FAD/NAD(P)-binding domain"/>
    <property type="match status" value="1"/>
</dbReference>
<reference evidence="7" key="1">
    <citation type="journal article" date="2020" name="Fungal Divers.">
        <title>Resolving the Mortierellaceae phylogeny through synthesis of multi-gene phylogenetics and phylogenomics.</title>
        <authorList>
            <person name="Vandepol N."/>
            <person name="Liber J."/>
            <person name="Desiro A."/>
            <person name="Na H."/>
            <person name="Kennedy M."/>
            <person name="Barry K."/>
            <person name="Grigoriev I.V."/>
            <person name="Miller A.N."/>
            <person name="O'Donnell K."/>
            <person name="Stajich J.E."/>
            <person name="Bonito G."/>
        </authorList>
    </citation>
    <scope>NUCLEOTIDE SEQUENCE</scope>
    <source>
        <strain evidence="7">MES-2147</strain>
    </source>
</reference>
<accession>A0A9P6IVF7</accession>
<dbReference type="EMBL" id="JAAAHW010007367">
    <property type="protein sequence ID" value="KAF9948872.1"/>
    <property type="molecule type" value="Genomic_DNA"/>
</dbReference>
<keyword evidence="3" id="KW-0274">FAD</keyword>
<dbReference type="PANTHER" id="PTHR47356:SF2">
    <property type="entry name" value="FAD-BINDING DOMAIN-CONTAINING PROTEIN-RELATED"/>
    <property type="match status" value="1"/>
</dbReference>
<feature type="domain" description="FAD-binding" evidence="6">
    <location>
        <begin position="106"/>
        <end position="190"/>
    </location>
</feature>
<sequence length="387" mass="42671">MSVDLHVISGCTKPLDPQKYPALLDAMSEIQSIQLPDKPYTIWFVPLPDNRIAWDITREASKTAIRQGEVSNVYQWRPRDVEEVMEAVKGFDCPFGGQVGDLIDTTDPESMYFYMSEERFCETWYGGRTVLLGDACHKGFHQPASEAIVDAVTLVNFLANVTSESMESLTTAFKEYHTRRSPITKAVVEQCVLMRQVFAGRGRAASLKRNFVLFYMPEKMRHMLDDKRNEDRPQLWFLPQVPDRGIVKPLPNLPPSLIDSTAEGPVKLSLEAAMNAAALSSTTSTASSPRTSRTSSWSSFSRPTFAMPSAASVSLFSTSSTTPISSPRSASSKASSVKSPGGSVSRFQEDAKSIRRHDEEEDDKFTEAFASAIIITAKSATGEAVAV</sequence>
<evidence type="ECO:0000256" key="5">
    <source>
        <dbReference type="SAM" id="MobiDB-lite"/>
    </source>
</evidence>
<evidence type="ECO:0000256" key="3">
    <source>
        <dbReference type="ARBA" id="ARBA00022827"/>
    </source>
</evidence>
<evidence type="ECO:0000256" key="2">
    <source>
        <dbReference type="ARBA" id="ARBA00022630"/>
    </source>
</evidence>
<keyword evidence="2" id="KW-0285">Flavoprotein</keyword>
<organism evidence="7 8">
    <name type="scientific">Modicella reniformis</name>
    <dbReference type="NCBI Taxonomy" id="1440133"/>
    <lineage>
        <taxon>Eukaryota</taxon>
        <taxon>Fungi</taxon>
        <taxon>Fungi incertae sedis</taxon>
        <taxon>Mucoromycota</taxon>
        <taxon>Mortierellomycotina</taxon>
        <taxon>Mortierellomycetes</taxon>
        <taxon>Mortierellales</taxon>
        <taxon>Mortierellaceae</taxon>
        <taxon>Modicella</taxon>
    </lineage>
</organism>
<feature type="compositionally biased region" description="Low complexity" evidence="5">
    <location>
        <begin position="317"/>
        <end position="346"/>
    </location>
</feature>
<dbReference type="AlphaFoldDB" id="A0A9P6IVF7"/>